<accession>A0A388KWX6</accession>
<evidence type="ECO:0000313" key="4">
    <source>
        <dbReference type="Proteomes" id="UP000265515"/>
    </source>
</evidence>
<comment type="caution">
    <text evidence="3">The sequence shown here is derived from an EMBL/GenBank/DDBJ whole genome shotgun (WGS) entry which is preliminary data.</text>
</comment>
<feature type="region of interest" description="Disordered" evidence="2">
    <location>
        <begin position="94"/>
        <end position="115"/>
    </location>
</feature>
<keyword evidence="1" id="KW-0175">Coiled coil</keyword>
<gene>
    <name evidence="3" type="ORF">CBR_g18989</name>
</gene>
<feature type="compositionally biased region" description="Basic and acidic residues" evidence="2">
    <location>
        <begin position="153"/>
        <end position="172"/>
    </location>
</feature>
<evidence type="ECO:0000313" key="3">
    <source>
        <dbReference type="EMBL" id="GBG74580.1"/>
    </source>
</evidence>
<dbReference type="EMBL" id="BFEA01000206">
    <property type="protein sequence ID" value="GBG74580.1"/>
    <property type="molecule type" value="Genomic_DNA"/>
</dbReference>
<proteinExistence type="predicted"/>
<protein>
    <submittedName>
        <fullName evidence="3">Uncharacterized protein</fullName>
    </submittedName>
</protein>
<evidence type="ECO:0000256" key="1">
    <source>
        <dbReference type="SAM" id="Coils"/>
    </source>
</evidence>
<dbReference type="Gramene" id="GBG74580">
    <property type="protein sequence ID" value="GBG74580"/>
    <property type="gene ID" value="CBR_g18989"/>
</dbReference>
<name>A0A388KWX6_CHABU</name>
<dbReference type="AlphaFoldDB" id="A0A388KWX6"/>
<evidence type="ECO:0000256" key="2">
    <source>
        <dbReference type="SAM" id="MobiDB-lite"/>
    </source>
</evidence>
<feature type="compositionally biased region" description="Acidic residues" evidence="2">
    <location>
        <begin position="432"/>
        <end position="441"/>
    </location>
</feature>
<dbReference type="Proteomes" id="UP000265515">
    <property type="component" value="Unassembled WGS sequence"/>
</dbReference>
<keyword evidence="4" id="KW-1185">Reference proteome</keyword>
<sequence>MPGYISRECPQPRRTPLTGVNATVVNAPLLTLPATATAATAYVPPALTMAYAPPPMAPAYASEAAGYSQRTGYWRQTLDRCAAFADNAEAGRARVKEEKEKEKKTKEEQKERKKFERRIGEKIDSKFATMCGGGPVATVVGKTSCQSREDDDLSRLRRENEEYRKKSSKENELKMGRDVDHEILFGLKSEISLLRKEKQQSMEETQIWRNEALRPDNKRGTISLTTLECCDRERTRQRVVESPSKDLREEIKKMRDTEYCTLRGVEALKQKKADAKAKEIEVERRKREAKVEVTKLKEQVDKLTTEVVVVPTGGTNLKEKLEEVAASGQKTVRRGRPRLKSGRTPRRENWAEHANEHFVFLQEERRKLRALKKFGLEAICLQEGIKYIMIEATANALVEMTANTRFGKQGDATGGKGKEPLSSREVEKDGVEVEDVPSDFA</sequence>
<feature type="region of interest" description="Disordered" evidence="2">
    <location>
        <begin position="144"/>
        <end position="172"/>
    </location>
</feature>
<reference evidence="3 4" key="1">
    <citation type="journal article" date="2018" name="Cell">
        <title>The Chara Genome: Secondary Complexity and Implications for Plant Terrestrialization.</title>
        <authorList>
            <person name="Nishiyama T."/>
            <person name="Sakayama H."/>
            <person name="Vries J.D."/>
            <person name="Buschmann H."/>
            <person name="Saint-Marcoux D."/>
            <person name="Ullrich K.K."/>
            <person name="Haas F.B."/>
            <person name="Vanderstraeten L."/>
            <person name="Becker D."/>
            <person name="Lang D."/>
            <person name="Vosolsobe S."/>
            <person name="Rombauts S."/>
            <person name="Wilhelmsson P.K.I."/>
            <person name="Janitza P."/>
            <person name="Kern R."/>
            <person name="Heyl A."/>
            <person name="Rumpler F."/>
            <person name="Villalobos L.I.A.C."/>
            <person name="Clay J.M."/>
            <person name="Skokan R."/>
            <person name="Toyoda A."/>
            <person name="Suzuki Y."/>
            <person name="Kagoshima H."/>
            <person name="Schijlen E."/>
            <person name="Tajeshwar N."/>
            <person name="Catarino B."/>
            <person name="Hetherington A.J."/>
            <person name="Saltykova A."/>
            <person name="Bonnot C."/>
            <person name="Breuninger H."/>
            <person name="Symeonidi A."/>
            <person name="Radhakrishnan G.V."/>
            <person name="Van Nieuwerburgh F."/>
            <person name="Deforce D."/>
            <person name="Chang C."/>
            <person name="Karol K.G."/>
            <person name="Hedrich R."/>
            <person name="Ulvskov P."/>
            <person name="Glockner G."/>
            <person name="Delwiche C.F."/>
            <person name="Petrasek J."/>
            <person name="Van de Peer Y."/>
            <person name="Friml J."/>
            <person name="Beilby M."/>
            <person name="Dolan L."/>
            <person name="Kohara Y."/>
            <person name="Sugano S."/>
            <person name="Fujiyama A."/>
            <person name="Delaux P.-M."/>
            <person name="Quint M."/>
            <person name="TheiBen G."/>
            <person name="Hagemann M."/>
            <person name="Harholt J."/>
            <person name="Dunand C."/>
            <person name="Zachgo S."/>
            <person name="Langdale J."/>
            <person name="Maumus F."/>
            <person name="Straeten D.V.D."/>
            <person name="Gould S.B."/>
            <person name="Rensing S.A."/>
        </authorList>
    </citation>
    <scope>NUCLEOTIDE SEQUENCE [LARGE SCALE GENOMIC DNA]</scope>
    <source>
        <strain evidence="3 4">S276</strain>
    </source>
</reference>
<feature type="region of interest" description="Disordered" evidence="2">
    <location>
        <begin position="406"/>
        <end position="441"/>
    </location>
</feature>
<organism evidence="3 4">
    <name type="scientific">Chara braunii</name>
    <name type="common">Braun's stonewort</name>
    <dbReference type="NCBI Taxonomy" id="69332"/>
    <lineage>
        <taxon>Eukaryota</taxon>
        <taxon>Viridiplantae</taxon>
        <taxon>Streptophyta</taxon>
        <taxon>Charophyceae</taxon>
        <taxon>Charales</taxon>
        <taxon>Characeae</taxon>
        <taxon>Chara</taxon>
    </lineage>
</organism>
<feature type="compositionally biased region" description="Basic and acidic residues" evidence="2">
    <location>
        <begin position="416"/>
        <end position="431"/>
    </location>
</feature>
<feature type="coiled-coil region" evidence="1">
    <location>
        <begin position="265"/>
        <end position="306"/>
    </location>
</feature>